<evidence type="ECO:0000313" key="2">
    <source>
        <dbReference type="Proteomes" id="UP000007879"/>
    </source>
</evidence>
<protein>
    <submittedName>
        <fullName evidence="1">Uncharacterized protein</fullName>
    </submittedName>
</protein>
<organism evidence="1 2">
    <name type="scientific">Amphimedon queenslandica</name>
    <name type="common">Sponge</name>
    <dbReference type="NCBI Taxonomy" id="400682"/>
    <lineage>
        <taxon>Eukaryota</taxon>
        <taxon>Metazoa</taxon>
        <taxon>Porifera</taxon>
        <taxon>Demospongiae</taxon>
        <taxon>Heteroscleromorpha</taxon>
        <taxon>Haplosclerida</taxon>
        <taxon>Niphatidae</taxon>
        <taxon>Amphimedon</taxon>
    </lineage>
</organism>
<dbReference type="Proteomes" id="UP000007879">
    <property type="component" value="Unassembled WGS sequence"/>
</dbReference>
<keyword evidence="2" id="KW-1185">Reference proteome</keyword>
<dbReference type="EnsemblMetazoa" id="XM_020007717.1">
    <property type="protein sequence ID" value="XP_019863276.1"/>
    <property type="gene ID" value="LOC109592196"/>
</dbReference>
<proteinExistence type="predicted"/>
<sequence>MASSSKHSASSIAADIGKAINSILKKYEEEEDDDDFVSELPPRKKTKILPSSFVKSKGKNKATPAVQSNNCRKVTTYHRDIICLPMSYRTNSCSIPIPRDRNDLSRSGLIGKITLTSEMQQDDIFNEIRSVFHKPMNDSSTFSFQVLQPIGGKGKGLTIPAKSSSYHWTACSIVPKNAKVPLYILANEPLLKIEVSDSEEEIVDLTVIISLMLVESKTTV</sequence>
<dbReference type="KEGG" id="aqu:109592196"/>
<evidence type="ECO:0000313" key="1">
    <source>
        <dbReference type="EnsemblMetazoa" id="XP_019863276.1"/>
    </source>
</evidence>
<name>A0AAN0K180_AMPQE</name>
<reference evidence="2" key="1">
    <citation type="journal article" date="2010" name="Nature">
        <title>The Amphimedon queenslandica genome and the evolution of animal complexity.</title>
        <authorList>
            <person name="Srivastava M."/>
            <person name="Simakov O."/>
            <person name="Chapman J."/>
            <person name="Fahey B."/>
            <person name="Gauthier M.E."/>
            <person name="Mitros T."/>
            <person name="Richards G.S."/>
            <person name="Conaco C."/>
            <person name="Dacre M."/>
            <person name="Hellsten U."/>
            <person name="Larroux C."/>
            <person name="Putnam N.H."/>
            <person name="Stanke M."/>
            <person name="Adamska M."/>
            <person name="Darling A."/>
            <person name="Degnan S.M."/>
            <person name="Oakley T.H."/>
            <person name="Plachetzki D.C."/>
            <person name="Zhai Y."/>
            <person name="Adamski M."/>
            <person name="Calcino A."/>
            <person name="Cummins S.F."/>
            <person name="Goodstein D.M."/>
            <person name="Harris C."/>
            <person name="Jackson D.J."/>
            <person name="Leys S.P."/>
            <person name="Shu S."/>
            <person name="Woodcroft B.J."/>
            <person name="Vervoort M."/>
            <person name="Kosik K.S."/>
            <person name="Manning G."/>
            <person name="Degnan B.M."/>
            <person name="Rokhsar D.S."/>
        </authorList>
    </citation>
    <scope>NUCLEOTIDE SEQUENCE [LARGE SCALE GENOMIC DNA]</scope>
</reference>
<dbReference type="GeneID" id="109592196"/>
<accession>A0AAN0K180</accession>
<dbReference type="AlphaFoldDB" id="A0AAN0K180"/>
<reference evidence="1" key="2">
    <citation type="submission" date="2024-06" db="UniProtKB">
        <authorList>
            <consortium name="EnsemblMetazoa"/>
        </authorList>
    </citation>
    <scope>IDENTIFICATION</scope>
</reference>
<dbReference type="RefSeq" id="XP_019863276.1">
    <property type="nucleotide sequence ID" value="XM_020007717.1"/>
</dbReference>